<comment type="caution">
    <text evidence="2">The sequence shown here is derived from an EMBL/GenBank/DDBJ whole genome shotgun (WGS) entry which is preliminary data.</text>
</comment>
<feature type="chain" id="PRO_5044831961" description="Thaumatin-like protein" evidence="1">
    <location>
        <begin position="24"/>
        <end position="253"/>
    </location>
</feature>
<dbReference type="SUPFAM" id="SSF49870">
    <property type="entry name" value="Osmotin, thaumatin-like protein"/>
    <property type="match status" value="1"/>
</dbReference>
<dbReference type="EMBL" id="CAKOAT010164043">
    <property type="protein sequence ID" value="CAH8349838.1"/>
    <property type="molecule type" value="Genomic_DNA"/>
</dbReference>
<dbReference type="InterPro" id="IPR037176">
    <property type="entry name" value="Osmotin/thaumatin-like_sf"/>
</dbReference>
<name>A0ABC8K5I2_ERUVS</name>
<protein>
    <recommendedName>
        <fullName evidence="4">Thaumatin-like protein</fullName>
    </recommendedName>
</protein>
<evidence type="ECO:0008006" key="4">
    <source>
        <dbReference type="Google" id="ProtNLM"/>
    </source>
</evidence>
<dbReference type="InterPro" id="IPR017949">
    <property type="entry name" value="Thaumatin_CS"/>
</dbReference>
<proteinExistence type="predicted"/>
<evidence type="ECO:0000256" key="1">
    <source>
        <dbReference type="SAM" id="SignalP"/>
    </source>
</evidence>
<sequence length="253" mass="28227">MAERLPLIMFFLVSHLFILGVTSRNITIVNKCEFTVWPGIQTTSADYPFNISGFVLKNGESREINPPSTWKGRIWGRSRCLTNTTGSFSCQTGDCNSGEIECLGNAGTPSLTLAKFNFNNSHGMNNNDSYEVSVIQGYNLPMLISPQNELTCSSIDCMAINACTKFNLPQICCGSNDSPNNNYASAEKCQVTVDPRSDYLNEECRRNALNYVDKANPFEMHKLRWLSYHFLPLKYNQQQQGGRVGSVSLSSIK</sequence>
<accession>A0ABC8K5I2</accession>
<reference evidence="2 3" key="1">
    <citation type="submission" date="2022-03" db="EMBL/GenBank/DDBJ databases">
        <authorList>
            <person name="Macdonald S."/>
            <person name="Ahmed S."/>
            <person name="Newling K."/>
        </authorList>
    </citation>
    <scope>NUCLEOTIDE SEQUENCE [LARGE SCALE GENOMIC DNA]</scope>
</reference>
<dbReference type="PROSITE" id="PS00316">
    <property type="entry name" value="THAUMATIN_1"/>
    <property type="match status" value="1"/>
</dbReference>
<dbReference type="AlphaFoldDB" id="A0ABC8K5I2"/>
<dbReference type="PANTHER" id="PTHR31048">
    <property type="entry name" value="OS03G0233200 PROTEIN"/>
    <property type="match status" value="1"/>
</dbReference>
<evidence type="ECO:0000313" key="3">
    <source>
        <dbReference type="Proteomes" id="UP001642260"/>
    </source>
</evidence>
<dbReference type="Pfam" id="PF00314">
    <property type="entry name" value="Thaumatin"/>
    <property type="match status" value="1"/>
</dbReference>
<dbReference type="Gene3D" id="2.60.110.10">
    <property type="entry name" value="Thaumatin"/>
    <property type="match status" value="1"/>
</dbReference>
<organism evidence="2 3">
    <name type="scientific">Eruca vesicaria subsp. sativa</name>
    <name type="common">Garden rocket</name>
    <name type="synonym">Eruca sativa</name>
    <dbReference type="NCBI Taxonomy" id="29727"/>
    <lineage>
        <taxon>Eukaryota</taxon>
        <taxon>Viridiplantae</taxon>
        <taxon>Streptophyta</taxon>
        <taxon>Embryophyta</taxon>
        <taxon>Tracheophyta</taxon>
        <taxon>Spermatophyta</taxon>
        <taxon>Magnoliopsida</taxon>
        <taxon>eudicotyledons</taxon>
        <taxon>Gunneridae</taxon>
        <taxon>Pentapetalae</taxon>
        <taxon>rosids</taxon>
        <taxon>malvids</taxon>
        <taxon>Brassicales</taxon>
        <taxon>Brassicaceae</taxon>
        <taxon>Brassiceae</taxon>
        <taxon>Eruca</taxon>
    </lineage>
</organism>
<dbReference type="PROSITE" id="PS51367">
    <property type="entry name" value="THAUMATIN_2"/>
    <property type="match status" value="1"/>
</dbReference>
<feature type="signal peptide" evidence="1">
    <location>
        <begin position="1"/>
        <end position="23"/>
    </location>
</feature>
<evidence type="ECO:0000313" key="2">
    <source>
        <dbReference type="EMBL" id="CAH8349838.1"/>
    </source>
</evidence>
<keyword evidence="1" id="KW-0732">Signal</keyword>
<gene>
    <name evidence="2" type="ORF">ERUC_LOCUS17780</name>
</gene>
<dbReference type="Proteomes" id="UP001642260">
    <property type="component" value="Unassembled WGS sequence"/>
</dbReference>
<dbReference type="SMART" id="SM00205">
    <property type="entry name" value="THN"/>
    <property type="match status" value="1"/>
</dbReference>
<keyword evidence="3" id="KW-1185">Reference proteome</keyword>
<dbReference type="InterPro" id="IPR001938">
    <property type="entry name" value="Thaumatin"/>
</dbReference>